<keyword evidence="4" id="KW-1133">Transmembrane helix</keyword>
<dbReference type="InterPro" id="IPR029787">
    <property type="entry name" value="Nucleotide_cyclase"/>
</dbReference>
<proteinExistence type="predicted"/>
<evidence type="ECO:0000313" key="7">
    <source>
        <dbReference type="Proteomes" id="UP000236721"/>
    </source>
</evidence>
<feature type="transmembrane region" description="Helical" evidence="4">
    <location>
        <begin position="12"/>
        <end position="31"/>
    </location>
</feature>
<keyword evidence="4" id="KW-0472">Membrane</keyword>
<evidence type="ECO:0000256" key="2">
    <source>
        <dbReference type="ARBA" id="ARBA00012528"/>
    </source>
</evidence>
<evidence type="ECO:0000256" key="4">
    <source>
        <dbReference type="SAM" id="Phobius"/>
    </source>
</evidence>
<dbReference type="InterPro" id="IPR029151">
    <property type="entry name" value="Sensor-like_sf"/>
</dbReference>
<dbReference type="SUPFAM" id="SSF55073">
    <property type="entry name" value="Nucleotide cyclase"/>
    <property type="match status" value="1"/>
</dbReference>
<evidence type="ECO:0000259" key="5">
    <source>
        <dbReference type="PROSITE" id="PS50887"/>
    </source>
</evidence>
<sequence length="456" mass="51828">MQKLTKKYAIILFKSAMLTSVIYGFVVYQTLDKLVKNEIAQFHLVTKSIQDYKSTLYLLSVLLEAEIELNAGNDVDEPLLDQGRVYRLIPDAALTQNEKIVSSTAQRLFLSMPELAVGLEYLLYYRSYEGLKILASQSFSLAGEEIDEVFSEKMCAESFRCARYASAQDLSNRIVVSDVYRDRITRQAIITISSPVYDGLVMVGDLNIDIYLNEFPFLDNKTYVSNNSSNGREMIVEDLRYPFHQSAYSERFVVDEDFAVIYRIPYSQIIVDTLWLYFLMVTALFYVVIRLEELKTKREKLKLAEIAIRRDEMTGLYNRAALRDSSLKYAIEKQGLAVIAIDGDKLKSINDTFGHHVGDEAIVFIARCMQACFRESDYLIRSGGDEFLVLLPGCDERTAQSLASRLASEVRAKSFGTQQLSLNISFGVAVVEEAETLESAIQRADSRLYQVKRSKV</sequence>
<keyword evidence="7" id="KW-1185">Reference proteome</keyword>
<accession>A0A1H5SYV7</accession>
<dbReference type="RefSeq" id="WP_146060837.1">
    <property type="nucleotide sequence ID" value="NZ_FNVG01000002.1"/>
</dbReference>
<dbReference type="EC" id="2.7.7.65" evidence="2"/>
<comment type="subcellular location">
    <subcellularLocation>
        <location evidence="1">Cell inner membrane</location>
    </subcellularLocation>
</comment>
<dbReference type="PANTHER" id="PTHR45138">
    <property type="entry name" value="REGULATORY COMPONENTS OF SENSORY TRANSDUCTION SYSTEM"/>
    <property type="match status" value="1"/>
</dbReference>
<dbReference type="EMBL" id="FNVG01000002">
    <property type="protein sequence ID" value="SEF54967.1"/>
    <property type="molecule type" value="Genomic_DNA"/>
</dbReference>
<dbReference type="CDD" id="cd01949">
    <property type="entry name" value="GGDEF"/>
    <property type="match status" value="1"/>
</dbReference>
<dbReference type="Pfam" id="PF00990">
    <property type="entry name" value="GGDEF"/>
    <property type="match status" value="1"/>
</dbReference>
<evidence type="ECO:0000313" key="6">
    <source>
        <dbReference type="EMBL" id="SEF54967.1"/>
    </source>
</evidence>
<dbReference type="NCBIfam" id="TIGR00254">
    <property type="entry name" value="GGDEF"/>
    <property type="match status" value="1"/>
</dbReference>
<keyword evidence="4" id="KW-0812">Transmembrane</keyword>
<comment type="catalytic activity">
    <reaction evidence="3">
        <text>2 GTP = 3',3'-c-di-GMP + 2 diphosphate</text>
        <dbReference type="Rhea" id="RHEA:24898"/>
        <dbReference type="ChEBI" id="CHEBI:33019"/>
        <dbReference type="ChEBI" id="CHEBI:37565"/>
        <dbReference type="ChEBI" id="CHEBI:58805"/>
        <dbReference type="EC" id="2.7.7.65"/>
    </reaction>
</comment>
<dbReference type="PROSITE" id="PS50887">
    <property type="entry name" value="GGDEF"/>
    <property type="match status" value="1"/>
</dbReference>
<dbReference type="PANTHER" id="PTHR45138:SF9">
    <property type="entry name" value="DIGUANYLATE CYCLASE DGCM-RELATED"/>
    <property type="match status" value="1"/>
</dbReference>
<dbReference type="Gene3D" id="3.30.450.20">
    <property type="entry name" value="PAS domain"/>
    <property type="match status" value="1"/>
</dbReference>
<dbReference type="GO" id="GO:0052621">
    <property type="term" value="F:diguanylate cyclase activity"/>
    <property type="evidence" value="ECO:0007669"/>
    <property type="project" value="UniProtKB-EC"/>
</dbReference>
<evidence type="ECO:0000256" key="3">
    <source>
        <dbReference type="ARBA" id="ARBA00034247"/>
    </source>
</evidence>
<reference evidence="7" key="1">
    <citation type="submission" date="2016-10" db="EMBL/GenBank/DDBJ databases">
        <authorList>
            <person name="Varghese N."/>
            <person name="Submissions S."/>
        </authorList>
    </citation>
    <scope>NUCLEOTIDE SEQUENCE [LARGE SCALE GENOMIC DNA]</scope>
    <source>
        <strain evidence="7">CGMCC 1.7062</strain>
    </source>
</reference>
<dbReference type="InterPro" id="IPR000160">
    <property type="entry name" value="GGDEF_dom"/>
</dbReference>
<dbReference type="GO" id="GO:0005886">
    <property type="term" value="C:plasma membrane"/>
    <property type="evidence" value="ECO:0007669"/>
    <property type="project" value="UniProtKB-SubCell"/>
</dbReference>
<dbReference type="Gene3D" id="3.30.70.270">
    <property type="match status" value="1"/>
</dbReference>
<dbReference type="CDD" id="cd18773">
    <property type="entry name" value="PDC1_HK_sensor"/>
    <property type="match status" value="1"/>
</dbReference>
<organism evidence="6 7">
    <name type="scientific">Vibrio hangzhouensis</name>
    <dbReference type="NCBI Taxonomy" id="462991"/>
    <lineage>
        <taxon>Bacteria</taxon>
        <taxon>Pseudomonadati</taxon>
        <taxon>Pseudomonadota</taxon>
        <taxon>Gammaproteobacteria</taxon>
        <taxon>Vibrionales</taxon>
        <taxon>Vibrionaceae</taxon>
        <taxon>Vibrio</taxon>
    </lineage>
</organism>
<dbReference type="Proteomes" id="UP000236721">
    <property type="component" value="Unassembled WGS sequence"/>
</dbReference>
<protein>
    <recommendedName>
        <fullName evidence="2">diguanylate cyclase</fullName>
        <ecNumber evidence="2">2.7.7.65</ecNumber>
    </recommendedName>
</protein>
<gene>
    <name evidence="6" type="ORF">SAMN04488244_10231</name>
</gene>
<evidence type="ECO:0000256" key="1">
    <source>
        <dbReference type="ARBA" id="ARBA00004533"/>
    </source>
</evidence>
<dbReference type="SUPFAM" id="SSF103190">
    <property type="entry name" value="Sensory domain-like"/>
    <property type="match status" value="1"/>
</dbReference>
<dbReference type="OrthoDB" id="6395678at2"/>
<feature type="domain" description="GGDEF" evidence="5">
    <location>
        <begin position="334"/>
        <end position="456"/>
    </location>
</feature>
<name>A0A1H5SYV7_9VIBR</name>
<dbReference type="AlphaFoldDB" id="A0A1H5SYV7"/>
<dbReference type="InterPro" id="IPR043128">
    <property type="entry name" value="Rev_trsase/Diguanyl_cyclase"/>
</dbReference>
<dbReference type="GO" id="GO:0043709">
    <property type="term" value="P:cell adhesion involved in single-species biofilm formation"/>
    <property type="evidence" value="ECO:0007669"/>
    <property type="project" value="TreeGrafter"/>
</dbReference>
<feature type="transmembrane region" description="Helical" evidence="4">
    <location>
        <begin position="274"/>
        <end position="291"/>
    </location>
</feature>
<dbReference type="SMART" id="SM00267">
    <property type="entry name" value="GGDEF"/>
    <property type="match status" value="1"/>
</dbReference>
<dbReference type="GO" id="GO:1902201">
    <property type="term" value="P:negative regulation of bacterial-type flagellum-dependent cell motility"/>
    <property type="evidence" value="ECO:0007669"/>
    <property type="project" value="TreeGrafter"/>
</dbReference>
<dbReference type="InterPro" id="IPR050469">
    <property type="entry name" value="Diguanylate_Cyclase"/>
</dbReference>